<dbReference type="EMBL" id="MRYD01000290">
    <property type="protein sequence ID" value="OSZ56481.1"/>
    <property type="molecule type" value="Genomic_DNA"/>
</dbReference>
<gene>
    <name evidence="2" type="ORF">OQI_32705</name>
</gene>
<name>A0ABX3YA98_9ACTN</name>
<organism evidence="2 3">
    <name type="scientific">Streptomyces pharetrae CZA14</name>
    <dbReference type="NCBI Taxonomy" id="1144883"/>
    <lineage>
        <taxon>Bacteria</taxon>
        <taxon>Bacillati</taxon>
        <taxon>Actinomycetota</taxon>
        <taxon>Actinomycetes</taxon>
        <taxon>Kitasatosporales</taxon>
        <taxon>Streptomycetaceae</taxon>
        <taxon>Streptomyces</taxon>
    </lineage>
</organism>
<evidence type="ECO:0000313" key="3">
    <source>
        <dbReference type="Proteomes" id="UP000194266"/>
    </source>
</evidence>
<evidence type="ECO:0000256" key="1">
    <source>
        <dbReference type="SAM" id="MobiDB-lite"/>
    </source>
</evidence>
<comment type="caution">
    <text evidence="2">The sequence shown here is derived from an EMBL/GenBank/DDBJ whole genome shotgun (WGS) entry which is preliminary data.</text>
</comment>
<proteinExistence type="predicted"/>
<dbReference type="RefSeq" id="WP_086172819.1">
    <property type="nucleotide sequence ID" value="NZ_MRYD01000290.1"/>
</dbReference>
<accession>A0ABX3YA98</accession>
<evidence type="ECO:0000313" key="2">
    <source>
        <dbReference type="EMBL" id="OSZ56481.1"/>
    </source>
</evidence>
<reference evidence="2 3" key="1">
    <citation type="submission" date="2016-12" db="EMBL/GenBank/DDBJ databases">
        <title>Genome Mining:The Detection of Biosynthetic Gene Clusters to Aid in the Expression of Curamycin A produced by Streptomyces sp. strain CZA14.</title>
        <authorList>
            <person name="Durrell K.A."/>
            <person name="Kirby B.M."/>
            <person name="Khan W."/>
            <person name="Mthethwa T."/>
            <person name="Le Roes-Hill M."/>
        </authorList>
    </citation>
    <scope>NUCLEOTIDE SEQUENCE [LARGE SCALE GENOMIC DNA]</scope>
    <source>
        <strain evidence="2 3">CZA14</strain>
    </source>
</reference>
<protein>
    <submittedName>
        <fullName evidence="2">Uncharacterized protein</fullName>
    </submittedName>
</protein>
<keyword evidence="3" id="KW-1185">Reference proteome</keyword>
<dbReference type="Proteomes" id="UP000194266">
    <property type="component" value="Unassembled WGS sequence"/>
</dbReference>
<sequence length="232" mass="25024">MTGVHTPALSGRPGLVGELARSEAADRLRAAAQEYLEAQARRMLARAGRGLGLATVRITEIAEGRSPGFARLARDTGRKLVEGKGPARAALEIAVARLRDRSGLSLPAARPLVVVEQVDVGVPVRTAYEQWARHPDARPAPDDRLVWTAHGLRGVVSFHPLADRLTRVLLVAEHLPDSPAGRAGALLRVPHHRARRDLADFARHVTLSGVPEGDSPRPASDDNRPTTRGSRR</sequence>
<feature type="region of interest" description="Disordered" evidence="1">
    <location>
        <begin position="207"/>
        <end position="232"/>
    </location>
</feature>